<evidence type="ECO:0000256" key="1">
    <source>
        <dbReference type="ARBA" id="ARBA00022741"/>
    </source>
</evidence>
<dbReference type="EMBL" id="KB445571">
    <property type="protein sequence ID" value="EMD94876.1"/>
    <property type="molecule type" value="Genomic_DNA"/>
</dbReference>
<dbReference type="InterPro" id="IPR041679">
    <property type="entry name" value="DNA2/NAM7-like_C"/>
</dbReference>
<dbReference type="InterPro" id="IPR050534">
    <property type="entry name" value="Coronavir_polyprotein_1ab"/>
</dbReference>
<keyword evidence="2" id="KW-0378">Hydrolase</keyword>
<proteinExistence type="predicted"/>
<dbReference type="GO" id="GO:0005524">
    <property type="term" value="F:ATP binding"/>
    <property type="evidence" value="ECO:0007669"/>
    <property type="project" value="UniProtKB-KW"/>
</dbReference>
<evidence type="ECO:0000256" key="2">
    <source>
        <dbReference type="ARBA" id="ARBA00022801"/>
    </source>
</evidence>
<dbReference type="AlphaFoldDB" id="M2UMQ1"/>
<evidence type="ECO:0000259" key="5">
    <source>
        <dbReference type="Pfam" id="PF13087"/>
    </source>
</evidence>
<dbReference type="GO" id="GO:0043139">
    <property type="term" value="F:5'-3' DNA helicase activity"/>
    <property type="evidence" value="ECO:0007669"/>
    <property type="project" value="TreeGrafter"/>
</dbReference>
<keyword evidence="3" id="KW-0347">Helicase</keyword>
<dbReference type="Proteomes" id="UP000016936">
    <property type="component" value="Unassembled WGS sequence"/>
</dbReference>
<evidence type="ECO:0000313" key="6">
    <source>
        <dbReference type="EMBL" id="EMD94876.1"/>
    </source>
</evidence>
<evidence type="ECO:0000256" key="4">
    <source>
        <dbReference type="ARBA" id="ARBA00022840"/>
    </source>
</evidence>
<accession>M2UMQ1</accession>
<feature type="domain" description="DNA2/NAM7 helicase-like C-terminal" evidence="5">
    <location>
        <begin position="18"/>
        <end position="160"/>
    </location>
</feature>
<dbReference type="Pfam" id="PF13087">
    <property type="entry name" value="AAA_12"/>
    <property type="match status" value="1"/>
</dbReference>
<evidence type="ECO:0000313" key="7">
    <source>
        <dbReference type="Proteomes" id="UP000016936"/>
    </source>
</evidence>
<dbReference type="Gene3D" id="3.40.50.300">
    <property type="entry name" value="P-loop containing nucleotide triphosphate hydrolases"/>
    <property type="match status" value="1"/>
</dbReference>
<dbReference type="PANTHER" id="PTHR43788">
    <property type="entry name" value="DNA2/NAM7 HELICASE FAMILY MEMBER"/>
    <property type="match status" value="1"/>
</dbReference>
<dbReference type="PANTHER" id="PTHR43788:SF8">
    <property type="entry name" value="DNA-BINDING PROTEIN SMUBP-2"/>
    <property type="match status" value="1"/>
</dbReference>
<dbReference type="GO" id="GO:0016787">
    <property type="term" value="F:hydrolase activity"/>
    <property type="evidence" value="ECO:0007669"/>
    <property type="project" value="UniProtKB-KW"/>
</dbReference>
<sequence>MKPVQGAFNEELSEKYAEINKKIWGIKSNLIFLNTKNITTQRDANRSTYCRETAAVTIQDAINRMAYMDGKDHVIITPYHAQVMMLRRQRDYAVMVAHSTRKNALAKKLLDIEIVTIDSFMGKDRASVTVDTVGAVGHLFEFERTIVATTRARTSCQLVGPTMEYTAPNSKIKQSHPLTQAIRYMNKKKWIRLLEFSEIRGMEPYRTAMMAAGLGEECEVQVYVKASTIADVIYGEADHDPVDLEIIARMKEIKPNTTKA</sequence>
<name>M2UMQ1_COCH5</name>
<protein>
    <recommendedName>
        <fullName evidence="5">DNA2/NAM7 helicase-like C-terminal domain-containing protein</fullName>
    </recommendedName>
</protein>
<keyword evidence="4" id="KW-0067">ATP-binding</keyword>
<reference evidence="6 7" key="1">
    <citation type="journal article" date="2012" name="PLoS Pathog.">
        <title>Diverse lifestyles and strategies of plant pathogenesis encoded in the genomes of eighteen Dothideomycetes fungi.</title>
        <authorList>
            <person name="Ohm R.A."/>
            <person name="Feau N."/>
            <person name="Henrissat B."/>
            <person name="Schoch C.L."/>
            <person name="Horwitz B.A."/>
            <person name="Barry K.W."/>
            <person name="Condon B.J."/>
            <person name="Copeland A.C."/>
            <person name="Dhillon B."/>
            <person name="Glaser F."/>
            <person name="Hesse C.N."/>
            <person name="Kosti I."/>
            <person name="LaButti K."/>
            <person name="Lindquist E.A."/>
            <person name="Lucas S."/>
            <person name="Salamov A.A."/>
            <person name="Bradshaw R.E."/>
            <person name="Ciuffetti L."/>
            <person name="Hamelin R.C."/>
            <person name="Kema G.H.J."/>
            <person name="Lawrence C."/>
            <person name="Scott J.A."/>
            <person name="Spatafora J.W."/>
            <person name="Turgeon B.G."/>
            <person name="de Wit P.J.G.M."/>
            <person name="Zhong S."/>
            <person name="Goodwin S.B."/>
            <person name="Grigoriev I.V."/>
        </authorList>
    </citation>
    <scope>NUCLEOTIDE SEQUENCE [LARGE SCALE GENOMIC DNA]</scope>
    <source>
        <strain evidence="7">C5 / ATCC 48332 / race O</strain>
    </source>
</reference>
<evidence type="ECO:0000256" key="3">
    <source>
        <dbReference type="ARBA" id="ARBA00022806"/>
    </source>
</evidence>
<keyword evidence="1" id="KW-0547">Nucleotide-binding</keyword>
<organism evidence="6 7">
    <name type="scientific">Cochliobolus heterostrophus (strain C5 / ATCC 48332 / race O)</name>
    <name type="common">Southern corn leaf blight fungus</name>
    <name type="synonym">Bipolaris maydis</name>
    <dbReference type="NCBI Taxonomy" id="701091"/>
    <lineage>
        <taxon>Eukaryota</taxon>
        <taxon>Fungi</taxon>
        <taxon>Dikarya</taxon>
        <taxon>Ascomycota</taxon>
        <taxon>Pezizomycotina</taxon>
        <taxon>Dothideomycetes</taxon>
        <taxon>Pleosporomycetidae</taxon>
        <taxon>Pleosporales</taxon>
        <taxon>Pleosporineae</taxon>
        <taxon>Pleosporaceae</taxon>
        <taxon>Bipolaris</taxon>
    </lineage>
</organism>
<keyword evidence="7" id="KW-1185">Reference proteome</keyword>
<reference evidence="7" key="2">
    <citation type="journal article" date="2013" name="PLoS Genet.">
        <title>Comparative genome structure, secondary metabolite, and effector coding capacity across Cochliobolus pathogens.</title>
        <authorList>
            <person name="Condon B.J."/>
            <person name="Leng Y."/>
            <person name="Wu D."/>
            <person name="Bushley K.E."/>
            <person name="Ohm R.A."/>
            <person name="Otillar R."/>
            <person name="Martin J."/>
            <person name="Schackwitz W."/>
            <person name="Grimwood J."/>
            <person name="MohdZainudin N."/>
            <person name="Xue C."/>
            <person name="Wang R."/>
            <person name="Manning V.A."/>
            <person name="Dhillon B."/>
            <person name="Tu Z.J."/>
            <person name="Steffenson B.J."/>
            <person name="Salamov A."/>
            <person name="Sun H."/>
            <person name="Lowry S."/>
            <person name="LaButti K."/>
            <person name="Han J."/>
            <person name="Copeland A."/>
            <person name="Lindquist E."/>
            <person name="Barry K."/>
            <person name="Schmutz J."/>
            <person name="Baker S.E."/>
            <person name="Ciuffetti L.M."/>
            <person name="Grigoriev I.V."/>
            <person name="Zhong S."/>
            <person name="Turgeon B.G."/>
        </authorList>
    </citation>
    <scope>NUCLEOTIDE SEQUENCE [LARGE SCALE GENOMIC DNA]</scope>
    <source>
        <strain evidence="7">C5 / ATCC 48332 / race O</strain>
    </source>
</reference>
<dbReference type="InterPro" id="IPR027417">
    <property type="entry name" value="P-loop_NTPase"/>
</dbReference>
<dbReference type="HOGENOM" id="CLU_093533_0_0_1"/>
<dbReference type="OrthoDB" id="3689346at2759"/>
<gene>
    <name evidence="6" type="ORF">COCHEDRAFT_1090480</name>
</gene>